<feature type="domain" description="TIR" evidence="4">
    <location>
        <begin position="14"/>
        <end position="129"/>
    </location>
</feature>
<reference evidence="6" key="1">
    <citation type="journal article" date="2010" name="Nat. Biotechnol.">
        <title>Draft genome sequence of the oilseed species Ricinus communis.</title>
        <authorList>
            <person name="Chan A.P."/>
            <person name="Crabtree J."/>
            <person name="Zhao Q."/>
            <person name="Lorenzi H."/>
            <person name="Orvis J."/>
            <person name="Puiu D."/>
            <person name="Melake-Berhan A."/>
            <person name="Jones K.M."/>
            <person name="Redman J."/>
            <person name="Chen G."/>
            <person name="Cahoon E.B."/>
            <person name="Gedil M."/>
            <person name="Stanke M."/>
            <person name="Haas B.J."/>
            <person name="Wortman J.R."/>
            <person name="Fraser-Liggett C.M."/>
            <person name="Ravel J."/>
            <person name="Rabinowicz P.D."/>
        </authorList>
    </citation>
    <scope>NUCLEOTIDE SEQUENCE [LARGE SCALE GENOMIC DNA]</scope>
    <source>
        <strain evidence="6">cv. Hale</strain>
    </source>
</reference>
<organism evidence="5 6">
    <name type="scientific">Ricinus communis</name>
    <name type="common">Castor bean</name>
    <dbReference type="NCBI Taxonomy" id="3988"/>
    <lineage>
        <taxon>Eukaryota</taxon>
        <taxon>Viridiplantae</taxon>
        <taxon>Streptophyta</taxon>
        <taxon>Embryophyta</taxon>
        <taxon>Tracheophyta</taxon>
        <taxon>Spermatophyta</taxon>
        <taxon>Magnoliopsida</taxon>
        <taxon>eudicotyledons</taxon>
        <taxon>Gunneridae</taxon>
        <taxon>Pentapetalae</taxon>
        <taxon>rosids</taxon>
        <taxon>fabids</taxon>
        <taxon>Malpighiales</taxon>
        <taxon>Euphorbiaceae</taxon>
        <taxon>Acalyphoideae</taxon>
        <taxon>Acalypheae</taxon>
        <taxon>Ricinus</taxon>
    </lineage>
</organism>
<evidence type="ECO:0000259" key="4">
    <source>
        <dbReference type="PROSITE" id="PS50104"/>
    </source>
</evidence>
<dbReference type="AlphaFoldDB" id="B9SHJ1"/>
<dbReference type="InterPro" id="IPR044974">
    <property type="entry name" value="Disease_R_plants"/>
</dbReference>
<name>B9SHJ1_RICCO</name>
<dbReference type="Proteomes" id="UP000008311">
    <property type="component" value="Unassembled WGS sequence"/>
</dbReference>
<dbReference type="InterPro" id="IPR036390">
    <property type="entry name" value="WH_DNA-bd_sf"/>
</dbReference>
<proteinExistence type="predicted"/>
<evidence type="ECO:0000256" key="3">
    <source>
        <dbReference type="SAM" id="MobiDB-lite"/>
    </source>
</evidence>
<dbReference type="GO" id="GO:0043531">
    <property type="term" value="F:ADP binding"/>
    <property type="evidence" value="ECO:0007669"/>
    <property type="project" value="InterPro"/>
</dbReference>
<dbReference type="InterPro" id="IPR035897">
    <property type="entry name" value="Toll_tir_struct_dom_sf"/>
</dbReference>
<accession>B9SHJ1</accession>
<dbReference type="InterPro" id="IPR032675">
    <property type="entry name" value="LRR_dom_sf"/>
</dbReference>
<dbReference type="SUPFAM" id="SSF52540">
    <property type="entry name" value="P-loop containing nucleoside triphosphate hydrolases"/>
    <property type="match status" value="1"/>
</dbReference>
<keyword evidence="1" id="KW-0677">Repeat</keyword>
<dbReference type="InterPro" id="IPR042197">
    <property type="entry name" value="Apaf_helical"/>
</dbReference>
<dbReference type="SMART" id="SM00255">
    <property type="entry name" value="TIR"/>
    <property type="match status" value="1"/>
</dbReference>
<dbReference type="InterPro" id="IPR027417">
    <property type="entry name" value="P-loop_NTPase"/>
</dbReference>
<sequence length="642" mass="73549">MASSSFSSSTCQWKKYDVFISFRGKDIRDGFLSHLHEALRQSQINAFIDESIERGKEISSSLLKIIEESHVSVVIFTENYADSPWPDSKLIGEVVSQILEKLNNVISSYNCADGLVGNDSSVKAVKSLLCLESTDDVRFVGIRGMGEIEFLVGNRASYCSGSRVVITSRNKQLLRNMDAKIYEVKKLNYLEALHLFSSHAFKGNHLKKEYMGLSRMAVTYAGGIPLALKVFGSNLYGKSIEEWEGELEKLKATSDQKIQRMLRISFDGLDKKEKEVFLDIACFFKGGDKDAVTKILDSCGFFAKCGVSHLSDKSLITISSSNTLEMHDLLQQMGKDIVCEEKELGQRSRLWDPKDIHKGTRRTESISLDMSKIGNMELSSTAFVKMYNLRFLKCYVGFWGKNRVLLPDGLEYMPGELRFLYWDEFPMKSLPCKFRPENIVELQMKNSKLKQLWTENKVACSDFTDHLLNIYQDGLKVRTLCIPGNEIVRRMKYQNNNGSSLCFRLERHDLSRIAFCAVVASKVYPPPREFYIGCRVIFTDESGLIRVKSFNRFSRYGCSQYDIQSEHVYLWCDPDIEFDSDNCFTGASFEFYVYDDLDDNVMVIKCRVHPIFSLVNKRKRDQDDADEKHLEEKPSFKKLKEA</sequence>
<dbReference type="SUPFAM" id="SSF46785">
    <property type="entry name" value="Winged helix' DNA-binding domain"/>
    <property type="match status" value="1"/>
</dbReference>
<evidence type="ECO:0000313" key="6">
    <source>
        <dbReference type="Proteomes" id="UP000008311"/>
    </source>
</evidence>
<dbReference type="InterPro" id="IPR000157">
    <property type="entry name" value="TIR_dom"/>
</dbReference>
<dbReference type="Pfam" id="PF01582">
    <property type="entry name" value="TIR"/>
    <property type="match status" value="1"/>
</dbReference>
<dbReference type="PANTHER" id="PTHR11017">
    <property type="entry name" value="LEUCINE-RICH REPEAT-CONTAINING PROTEIN"/>
    <property type="match status" value="1"/>
</dbReference>
<protein>
    <recommendedName>
        <fullName evidence="4">TIR domain-containing protein</fullName>
    </recommendedName>
</protein>
<keyword evidence="6" id="KW-1185">Reference proteome</keyword>
<evidence type="ECO:0000256" key="1">
    <source>
        <dbReference type="ARBA" id="ARBA00022737"/>
    </source>
</evidence>
<dbReference type="InParanoid" id="B9SHJ1"/>
<evidence type="ECO:0000256" key="2">
    <source>
        <dbReference type="ARBA" id="ARBA00022821"/>
    </source>
</evidence>
<dbReference type="PROSITE" id="PS50104">
    <property type="entry name" value="TIR"/>
    <property type="match status" value="1"/>
</dbReference>
<dbReference type="Gene3D" id="3.40.50.10140">
    <property type="entry name" value="Toll/interleukin-1 receptor homology (TIR) domain"/>
    <property type="match status" value="1"/>
</dbReference>
<evidence type="ECO:0000313" key="5">
    <source>
        <dbReference type="EMBL" id="EEF36950.1"/>
    </source>
</evidence>
<dbReference type="SUPFAM" id="SSF52200">
    <property type="entry name" value="Toll/Interleukin receptor TIR domain"/>
    <property type="match status" value="1"/>
</dbReference>
<dbReference type="GO" id="GO:0007165">
    <property type="term" value="P:signal transduction"/>
    <property type="evidence" value="ECO:0007669"/>
    <property type="project" value="InterPro"/>
</dbReference>
<dbReference type="Pfam" id="PF23282">
    <property type="entry name" value="WHD_ROQ1"/>
    <property type="match status" value="1"/>
</dbReference>
<dbReference type="InterPro" id="IPR058192">
    <property type="entry name" value="WHD_ROQ1-like"/>
</dbReference>
<feature type="compositionally biased region" description="Basic and acidic residues" evidence="3">
    <location>
        <begin position="620"/>
        <end position="642"/>
    </location>
</feature>
<dbReference type="Gene3D" id="3.80.10.10">
    <property type="entry name" value="Ribonuclease Inhibitor"/>
    <property type="match status" value="1"/>
</dbReference>
<dbReference type="PANTHER" id="PTHR11017:SF553">
    <property type="entry name" value="ADP-RIBOSYL CYCLASE_CYCLIC ADP-RIBOSE HYDROLASE"/>
    <property type="match status" value="1"/>
</dbReference>
<dbReference type="Gene3D" id="1.10.8.430">
    <property type="entry name" value="Helical domain of apoptotic protease-activating factors"/>
    <property type="match status" value="1"/>
</dbReference>
<dbReference type="GO" id="GO:0006952">
    <property type="term" value="P:defense response"/>
    <property type="evidence" value="ECO:0007669"/>
    <property type="project" value="UniProtKB-KW"/>
</dbReference>
<dbReference type="EMBL" id="EQ973963">
    <property type="protein sequence ID" value="EEF36950.1"/>
    <property type="molecule type" value="Genomic_DNA"/>
</dbReference>
<keyword evidence="2" id="KW-0611">Plant defense</keyword>
<dbReference type="STRING" id="3988.B9SHJ1"/>
<dbReference type="eggNOG" id="ENOG502SI7S">
    <property type="taxonomic scope" value="Eukaryota"/>
</dbReference>
<gene>
    <name evidence="5" type="ORF">RCOM_1122080</name>
</gene>
<feature type="region of interest" description="Disordered" evidence="3">
    <location>
        <begin position="619"/>
        <end position="642"/>
    </location>
</feature>